<gene>
    <name evidence="2" type="ORF">C4K68_13245</name>
    <name evidence="1" type="ORF">C4K68_24455</name>
</gene>
<protein>
    <submittedName>
        <fullName evidence="1">Uncharacterized protein</fullName>
    </submittedName>
</protein>
<name>A0A2S5KIV1_9PROT</name>
<organism evidence="1 3">
    <name type="scientific">Proteobacteria bacterium 228</name>
    <dbReference type="NCBI Taxonomy" id="2083153"/>
    <lineage>
        <taxon>Bacteria</taxon>
        <taxon>Pseudomonadati</taxon>
        <taxon>Pseudomonadota</taxon>
    </lineage>
</organism>
<reference evidence="1 3" key="1">
    <citation type="submission" date="2018-02" db="EMBL/GenBank/DDBJ databases">
        <title>novel marine gammaproteobacteria from coastal saline agro ecosystem.</title>
        <authorList>
            <person name="Krishnan R."/>
            <person name="Ramesh Kumar N."/>
        </authorList>
    </citation>
    <scope>NUCLEOTIDE SEQUENCE [LARGE SCALE GENOMIC DNA]</scope>
    <source>
        <strain evidence="1 3">228</strain>
    </source>
</reference>
<evidence type="ECO:0000313" key="3">
    <source>
        <dbReference type="Proteomes" id="UP000238196"/>
    </source>
</evidence>
<evidence type="ECO:0000313" key="2">
    <source>
        <dbReference type="EMBL" id="PPC76872.1"/>
    </source>
</evidence>
<accession>A0A2S5KIV1</accession>
<dbReference type="EMBL" id="PRLP01000142">
    <property type="protein sequence ID" value="PPC74700.1"/>
    <property type="molecule type" value="Genomic_DNA"/>
</dbReference>
<feature type="non-terminal residue" evidence="1">
    <location>
        <position position="1"/>
    </location>
</feature>
<proteinExistence type="predicted"/>
<evidence type="ECO:0000313" key="1">
    <source>
        <dbReference type="EMBL" id="PPC74700.1"/>
    </source>
</evidence>
<sequence>TGSVDLSSATLSVDLGYTPTLADTFTLIDNDATDSVVGTFSGIAEGTTLLINGRAFQLTYSGGDGNDVQL</sequence>
<dbReference type="Proteomes" id="UP000238196">
    <property type="component" value="Unassembled WGS sequence"/>
</dbReference>
<comment type="caution">
    <text evidence="1">The sequence shown here is derived from an EMBL/GenBank/DDBJ whole genome shotgun (WGS) entry which is preliminary data.</text>
</comment>
<dbReference type="AlphaFoldDB" id="A0A2S5KIV1"/>
<dbReference type="EMBL" id="PRLP01000039">
    <property type="protein sequence ID" value="PPC76872.1"/>
    <property type="molecule type" value="Genomic_DNA"/>
</dbReference>
<feature type="non-terminal residue" evidence="1">
    <location>
        <position position="70"/>
    </location>
</feature>